<proteinExistence type="predicted"/>
<keyword evidence="2" id="KW-1185">Reference proteome</keyword>
<dbReference type="Proteomes" id="UP000814033">
    <property type="component" value="Unassembled WGS sequence"/>
</dbReference>
<evidence type="ECO:0000313" key="1">
    <source>
        <dbReference type="EMBL" id="KAI0045283.1"/>
    </source>
</evidence>
<reference evidence="1" key="1">
    <citation type="submission" date="2021-02" db="EMBL/GenBank/DDBJ databases">
        <authorList>
            <consortium name="DOE Joint Genome Institute"/>
            <person name="Ahrendt S."/>
            <person name="Looney B.P."/>
            <person name="Miyauchi S."/>
            <person name="Morin E."/>
            <person name="Drula E."/>
            <person name="Courty P.E."/>
            <person name="Chicoki N."/>
            <person name="Fauchery L."/>
            <person name="Kohler A."/>
            <person name="Kuo A."/>
            <person name="Labutti K."/>
            <person name="Pangilinan J."/>
            <person name="Lipzen A."/>
            <person name="Riley R."/>
            <person name="Andreopoulos W."/>
            <person name="He G."/>
            <person name="Johnson J."/>
            <person name="Barry K.W."/>
            <person name="Grigoriev I.V."/>
            <person name="Nagy L."/>
            <person name="Hibbett D."/>
            <person name="Henrissat B."/>
            <person name="Matheny P.B."/>
            <person name="Labbe J."/>
            <person name="Martin F."/>
        </authorList>
    </citation>
    <scope>NUCLEOTIDE SEQUENCE</scope>
    <source>
        <strain evidence="1">FP105234-sp</strain>
    </source>
</reference>
<organism evidence="1 2">
    <name type="scientific">Auriscalpium vulgare</name>
    <dbReference type="NCBI Taxonomy" id="40419"/>
    <lineage>
        <taxon>Eukaryota</taxon>
        <taxon>Fungi</taxon>
        <taxon>Dikarya</taxon>
        <taxon>Basidiomycota</taxon>
        <taxon>Agaricomycotina</taxon>
        <taxon>Agaricomycetes</taxon>
        <taxon>Russulales</taxon>
        <taxon>Auriscalpiaceae</taxon>
        <taxon>Auriscalpium</taxon>
    </lineage>
</organism>
<gene>
    <name evidence="1" type="ORF">FA95DRAFT_136451</name>
</gene>
<comment type="caution">
    <text evidence="1">The sequence shown here is derived from an EMBL/GenBank/DDBJ whole genome shotgun (WGS) entry which is preliminary data.</text>
</comment>
<protein>
    <submittedName>
        <fullName evidence="1">Uncharacterized protein</fullName>
    </submittedName>
</protein>
<evidence type="ECO:0000313" key="2">
    <source>
        <dbReference type="Proteomes" id="UP000814033"/>
    </source>
</evidence>
<name>A0ACB8RMC7_9AGAM</name>
<dbReference type="EMBL" id="MU275956">
    <property type="protein sequence ID" value="KAI0045283.1"/>
    <property type="molecule type" value="Genomic_DNA"/>
</dbReference>
<accession>A0ACB8RMC7</accession>
<sequence length="223" mass="24802">MTQGRVGEGHVICGRRQCGAVRHPGGRYACWMRSCQWTRDGRLHGILGSREPAIGQTTRLCNRVVGPLPTLEPPRAVAHSHGHNHGCLGVSHAWRFSMTTLSGATTYTHRHTFKCIVRAGPVEVTRRQVDYDPSKSATEPTLLHIRVRMRRPSLLVLACDSKADVLHKDDHLDHRTQTGATRSHLPLRLLPSPSQWDKTSSSEVYSPPVNEELMLPHFPAIAA</sequence>
<reference evidence="1" key="2">
    <citation type="journal article" date="2022" name="New Phytol.">
        <title>Evolutionary transition to the ectomycorrhizal habit in the genomes of a hyperdiverse lineage of mushroom-forming fungi.</title>
        <authorList>
            <person name="Looney B."/>
            <person name="Miyauchi S."/>
            <person name="Morin E."/>
            <person name="Drula E."/>
            <person name="Courty P.E."/>
            <person name="Kohler A."/>
            <person name="Kuo A."/>
            <person name="LaButti K."/>
            <person name="Pangilinan J."/>
            <person name="Lipzen A."/>
            <person name="Riley R."/>
            <person name="Andreopoulos W."/>
            <person name="He G."/>
            <person name="Johnson J."/>
            <person name="Nolan M."/>
            <person name="Tritt A."/>
            <person name="Barry K.W."/>
            <person name="Grigoriev I.V."/>
            <person name="Nagy L.G."/>
            <person name="Hibbett D."/>
            <person name="Henrissat B."/>
            <person name="Matheny P.B."/>
            <person name="Labbe J."/>
            <person name="Martin F.M."/>
        </authorList>
    </citation>
    <scope>NUCLEOTIDE SEQUENCE</scope>
    <source>
        <strain evidence="1">FP105234-sp</strain>
    </source>
</reference>